<proteinExistence type="predicted"/>
<name>A0AAD4X9F9_9MAGN</name>
<sequence>METAATAETLNENCADVDAIMAKTLPKYVIIQSSQKDNRYLHLYKEHPSFCNALRFVGDYSFGLETRFELVTATTGTGLFHIRSLLNNKYWENLGTDNNWVSAMADKPVEDQSDKCCTLFQPIFVHSNNNRVLRLRHVHTKFFVTFFHGTGDDCALLSLLTGNNEGHDVCTFIDWESVVVLPDVIRIKSNNGNHLRGWRDAFMDYRGKADNTSRFDFEVSPSRDGGIRLKNIHFGTYWTDMDDSDWVLLRHPSPTVHDTNTVFLPTILGGNRIYMRSLTNNRFCNRHSEPEWDRENCLATVNAWPDNCSIMEIEEPVISRTISNVIYHLSDARLYNKKTLALITDDTCNETPLPQTSQINLKTTVCNTANWSNSVTLKLGVKVTGTHAVPDIKSGSLEISAEVTKSFEWGETEIEIQEVGSVRTITVPPMSRVKATLMGTRVSYDVPFSYTQRDVLMNGTTRVSVKNDGLFTGKGGHDYKHEIVQLPL</sequence>
<gene>
    <name evidence="2" type="ORF">MKW98_011629</name>
</gene>
<dbReference type="Gene3D" id="2.170.15.10">
    <property type="entry name" value="Proaerolysin, chain A, domain 3"/>
    <property type="match status" value="1"/>
</dbReference>
<dbReference type="CDD" id="cd20216">
    <property type="entry name" value="PFM_HFR-2-like"/>
    <property type="match status" value="1"/>
</dbReference>
<dbReference type="InterPro" id="IPR036242">
    <property type="entry name" value="Agglutinin_dom_sf"/>
</dbReference>
<dbReference type="Pfam" id="PF07468">
    <property type="entry name" value="Agglutinin"/>
    <property type="match status" value="1"/>
</dbReference>
<accession>A0AAD4X9F9</accession>
<protein>
    <recommendedName>
        <fullName evidence="1">Agglutinin domain-containing protein</fullName>
    </recommendedName>
</protein>
<evidence type="ECO:0000313" key="3">
    <source>
        <dbReference type="Proteomes" id="UP001202328"/>
    </source>
</evidence>
<comment type="caution">
    <text evidence="2">The sequence shown here is derived from an EMBL/GenBank/DDBJ whole genome shotgun (WGS) entry which is preliminary data.</text>
</comment>
<dbReference type="InterPro" id="IPR053237">
    <property type="entry name" value="Natterin_C"/>
</dbReference>
<dbReference type="PANTHER" id="PTHR39244:SF5">
    <property type="entry name" value="NATTERIN-3-LIKE"/>
    <property type="match status" value="1"/>
</dbReference>
<evidence type="ECO:0000259" key="1">
    <source>
        <dbReference type="Pfam" id="PF07468"/>
    </source>
</evidence>
<dbReference type="InterPro" id="IPR008998">
    <property type="entry name" value="Agglutinin"/>
</dbReference>
<dbReference type="SUPFAM" id="SSF50382">
    <property type="entry name" value="Agglutinin"/>
    <property type="match status" value="2"/>
</dbReference>
<dbReference type="AlphaFoldDB" id="A0AAD4X9F9"/>
<reference evidence="2" key="1">
    <citation type="submission" date="2022-04" db="EMBL/GenBank/DDBJ databases">
        <title>A functionally conserved STORR gene fusion in Papaver species that diverged 16.8 million years ago.</title>
        <authorList>
            <person name="Catania T."/>
        </authorList>
    </citation>
    <scope>NUCLEOTIDE SEQUENCE</scope>
    <source>
        <strain evidence="2">S-188037</strain>
    </source>
</reference>
<dbReference type="SUPFAM" id="SSF56973">
    <property type="entry name" value="Aerolisin/ETX pore-forming domain"/>
    <property type="match status" value="1"/>
</dbReference>
<dbReference type="Gene3D" id="2.80.10.50">
    <property type="match status" value="2"/>
</dbReference>
<dbReference type="Proteomes" id="UP001202328">
    <property type="component" value="Unassembled WGS sequence"/>
</dbReference>
<dbReference type="EMBL" id="JAJJMB010012966">
    <property type="protein sequence ID" value="KAI3872137.1"/>
    <property type="molecule type" value="Genomic_DNA"/>
</dbReference>
<feature type="domain" description="Agglutinin" evidence="1">
    <location>
        <begin position="25"/>
        <end position="149"/>
    </location>
</feature>
<keyword evidence="3" id="KW-1185">Reference proteome</keyword>
<evidence type="ECO:0000313" key="2">
    <source>
        <dbReference type="EMBL" id="KAI3872137.1"/>
    </source>
</evidence>
<dbReference type="PANTHER" id="PTHR39244">
    <property type="entry name" value="NATTERIN-4"/>
    <property type="match status" value="1"/>
</dbReference>
<organism evidence="2 3">
    <name type="scientific">Papaver atlanticum</name>
    <dbReference type="NCBI Taxonomy" id="357466"/>
    <lineage>
        <taxon>Eukaryota</taxon>
        <taxon>Viridiplantae</taxon>
        <taxon>Streptophyta</taxon>
        <taxon>Embryophyta</taxon>
        <taxon>Tracheophyta</taxon>
        <taxon>Spermatophyta</taxon>
        <taxon>Magnoliopsida</taxon>
        <taxon>Ranunculales</taxon>
        <taxon>Papaveraceae</taxon>
        <taxon>Papaveroideae</taxon>
        <taxon>Papaver</taxon>
    </lineage>
</organism>